<dbReference type="Proteomes" id="UP000298313">
    <property type="component" value="Unassembled WGS sequence"/>
</dbReference>
<evidence type="ECO:0000313" key="2">
    <source>
        <dbReference type="Proteomes" id="UP000298313"/>
    </source>
</evidence>
<name>A0A4R9B5B6_9MICO</name>
<dbReference type="RefSeq" id="WP_134524069.1">
    <property type="nucleotide sequence ID" value="NZ_SOHH01000073.1"/>
</dbReference>
<dbReference type="EMBL" id="SOHH01000073">
    <property type="protein sequence ID" value="TFD76060.1"/>
    <property type="molecule type" value="Genomic_DNA"/>
</dbReference>
<proteinExistence type="predicted"/>
<reference evidence="1 2" key="1">
    <citation type="submission" date="2019-03" db="EMBL/GenBank/DDBJ databases">
        <title>Genomics of glacier-inhabiting Cryobacterium strains.</title>
        <authorList>
            <person name="Liu Q."/>
            <person name="Xin Y.-H."/>
        </authorList>
    </citation>
    <scope>NUCLEOTIDE SEQUENCE [LARGE SCALE GENOMIC DNA]</scope>
    <source>
        <strain evidence="1 2">Hh4</strain>
    </source>
</reference>
<protein>
    <submittedName>
        <fullName evidence="1">Uncharacterized protein</fullName>
    </submittedName>
</protein>
<gene>
    <name evidence="1" type="ORF">E3T48_10825</name>
</gene>
<accession>A0A4R9B5B6</accession>
<comment type="caution">
    <text evidence="1">The sequence shown here is derived from an EMBL/GenBank/DDBJ whole genome shotgun (WGS) entry which is preliminary data.</text>
</comment>
<organism evidence="1 2">
    <name type="scientific">Cryobacterium fucosi</name>
    <dbReference type="NCBI Taxonomy" id="1259157"/>
    <lineage>
        <taxon>Bacteria</taxon>
        <taxon>Bacillati</taxon>
        <taxon>Actinomycetota</taxon>
        <taxon>Actinomycetes</taxon>
        <taxon>Micrococcales</taxon>
        <taxon>Microbacteriaceae</taxon>
        <taxon>Cryobacterium</taxon>
    </lineage>
</organism>
<keyword evidence="2" id="KW-1185">Reference proteome</keyword>
<dbReference type="AlphaFoldDB" id="A0A4R9B5B6"/>
<sequence length="63" mass="6920">MSSFVALRRAIPACRNTAQSPRSRRDPISDRERVAAAQARVAADRLRGVTTEQWIVDLAKAVG</sequence>
<evidence type="ECO:0000313" key="1">
    <source>
        <dbReference type="EMBL" id="TFD76060.1"/>
    </source>
</evidence>